<dbReference type="InterPro" id="IPR000653">
    <property type="entry name" value="DegT/StrS_aminotransferase"/>
</dbReference>
<dbReference type="Pfam" id="PF01041">
    <property type="entry name" value="DegT_DnrJ_EryC1"/>
    <property type="match status" value="1"/>
</dbReference>
<dbReference type="InterPro" id="IPR015421">
    <property type="entry name" value="PyrdxlP-dep_Trfase_major"/>
</dbReference>
<dbReference type="OrthoDB" id="9804264at2"/>
<dbReference type="GO" id="GO:0030170">
    <property type="term" value="F:pyridoxal phosphate binding"/>
    <property type="evidence" value="ECO:0007669"/>
    <property type="project" value="TreeGrafter"/>
</dbReference>
<proteinExistence type="inferred from homology"/>
<dbReference type="Proteomes" id="UP000297654">
    <property type="component" value="Unassembled WGS sequence"/>
</dbReference>
<feature type="modified residue" description="N6-(pyridoxal phosphate)lysine" evidence="4">
    <location>
        <position position="186"/>
    </location>
</feature>
<evidence type="ECO:0000256" key="1">
    <source>
        <dbReference type="ARBA" id="ARBA00022898"/>
    </source>
</evidence>
<name>A0A5F0D401_9MICO</name>
<evidence type="ECO:0000313" key="7">
    <source>
        <dbReference type="Proteomes" id="UP000297654"/>
    </source>
</evidence>
<evidence type="ECO:0000256" key="2">
    <source>
        <dbReference type="ARBA" id="ARBA00037999"/>
    </source>
</evidence>
<dbReference type="PANTHER" id="PTHR30244">
    <property type="entry name" value="TRANSAMINASE"/>
    <property type="match status" value="1"/>
</dbReference>
<dbReference type="GO" id="GO:0008483">
    <property type="term" value="F:transaminase activity"/>
    <property type="evidence" value="ECO:0007669"/>
    <property type="project" value="UniProtKB-KW"/>
</dbReference>
<dbReference type="EMBL" id="SOFF01000030">
    <property type="protein sequence ID" value="TFB89435.1"/>
    <property type="molecule type" value="Genomic_DNA"/>
</dbReference>
<evidence type="ECO:0000256" key="5">
    <source>
        <dbReference type="RuleBase" id="RU004508"/>
    </source>
</evidence>
<dbReference type="Gene3D" id="3.40.640.10">
    <property type="entry name" value="Type I PLP-dependent aspartate aminotransferase-like (Major domain)"/>
    <property type="match status" value="1"/>
</dbReference>
<evidence type="ECO:0000256" key="4">
    <source>
        <dbReference type="PIRSR" id="PIRSR000390-2"/>
    </source>
</evidence>
<gene>
    <name evidence="6" type="ORF">E3O10_10810</name>
</gene>
<protein>
    <submittedName>
        <fullName evidence="6">DegT/DnrJ/EryC1/StrS family aminotransferase</fullName>
    </submittedName>
</protein>
<reference evidence="6 7" key="1">
    <citation type="submission" date="2019-03" db="EMBL/GenBank/DDBJ databases">
        <title>Genomics of glacier-inhabiting Cryobacterium strains.</title>
        <authorList>
            <person name="Liu Q."/>
            <person name="Xin Y.-H."/>
        </authorList>
    </citation>
    <scope>NUCLEOTIDE SEQUENCE [LARGE SCALE GENOMIC DNA]</scope>
    <source>
        <strain evidence="6 7">Hh15</strain>
    </source>
</reference>
<sequence>MPLPVPLVDLSFQHALITDEVHAGFDRVMAKGSFVLGPEVERFEAAFAAYCGVNHVLGVANGTDALELVLRAAHIGLGDEVILPANTFVATAEAVLRAGAVVKLVDCDEDFLIDPDAVRSIMSARTRAVIGVHLYGQMAPMERLRQAGGPDVFLVEDLAQAQGATRFGARAGSLGDAGGTSFYPGKNLGAYGDGGAVLTNSQGVADVVRALRNHGGINRYEHRFPGLNSRLDGLQGVVLSAKLARLDGWNQLRRDAARYYDELLQDSPEVVVPRVVDGNEHVYHLYVVRVPNRDRIVDHLTRMGISASVHYPVPVHLQPGFSDLGLPLGSFPLAERLSDEIMSLPIFPGITTEQQDRIVAALQNALDQHRQPTILRTAG</sequence>
<dbReference type="AlphaFoldDB" id="A0A5F0D401"/>
<keyword evidence="7" id="KW-1185">Reference proteome</keyword>
<evidence type="ECO:0000313" key="6">
    <source>
        <dbReference type="EMBL" id="TFB89435.1"/>
    </source>
</evidence>
<keyword evidence="6" id="KW-0808">Transferase</keyword>
<keyword evidence="1 4" id="KW-0663">Pyridoxal phosphate</keyword>
<dbReference type="InterPro" id="IPR015424">
    <property type="entry name" value="PyrdxlP-dep_Trfase"/>
</dbReference>
<keyword evidence="6" id="KW-0032">Aminotransferase</keyword>
<evidence type="ECO:0000256" key="3">
    <source>
        <dbReference type="PIRSR" id="PIRSR000390-1"/>
    </source>
</evidence>
<comment type="similarity">
    <text evidence="2 5">Belongs to the DegT/DnrJ/EryC1 family.</text>
</comment>
<accession>A0A5F0D401</accession>
<comment type="caution">
    <text evidence="6">The sequence shown here is derived from an EMBL/GenBank/DDBJ whole genome shotgun (WGS) entry which is preliminary data.</text>
</comment>
<dbReference type="GO" id="GO:0000271">
    <property type="term" value="P:polysaccharide biosynthetic process"/>
    <property type="evidence" value="ECO:0007669"/>
    <property type="project" value="TreeGrafter"/>
</dbReference>
<feature type="active site" description="Proton acceptor" evidence="3">
    <location>
        <position position="186"/>
    </location>
</feature>
<dbReference type="InterPro" id="IPR015422">
    <property type="entry name" value="PyrdxlP-dep_Trfase_small"/>
</dbReference>
<dbReference type="PANTHER" id="PTHR30244:SF36">
    <property type="entry name" value="3-OXO-GLUCOSE-6-PHOSPHATE:GLUTAMATE AMINOTRANSFERASE"/>
    <property type="match status" value="1"/>
</dbReference>
<dbReference type="PIRSF" id="PIRSF000390">
    <property type="entry name" value="PLP_StrS"/>
    <property type="match status" value="1"/>
</dbReference>
<dbReference type="CDD" id="cd00616">
    <property type="entry name" value="AHBA_syn"/>
    <property type="match status" value="1"/>
</dbReference>
<organism evidence="6 7">
    <name type="scientific">Cryobacterium luteum</name>
    <dbReference type="NCBI Taxonomy" id="1424661"/>
    <lineage>
        <taxon>Bacteria</taxon>
        <taxon>Bacillati</taxon>
        <taxon>Actinomycetota</taxon>
        <taxon>Actinomycetes</taxon>
        <taxon>Micrococcales</taxon>
        <taxon>Microbacteriaceae</taxon>
        <taxon>Cryobacterium</taxon>
    </lineage>
</organism>
<dbReference type="SUPFAM" id="SSF53383">
    <property type="entry name" value="PLP-dependent transferases"/>
    <property type="match status" value="1"/>
</dbReference>
<dbReference type="Gene3D" id="3.90.1150.10">
    <property type="entry name" value="Aspartate Aminotransferase, domain 1"/>
    <property type="match status" value="1"/>
</dbReference>